<dbReference type="Proteomes" id="UP000224634">
    <property type="component" value="Unassembled WGS sequence"/>
</dbReference>
<dbReference type="EMBL" id="PDNA01000215">
    <property type="protein sequence ID" value="PGH03059.1"/>
    <property type="molecule type" value="Genomic_DNA"/>
</dbReference>
<sequence>MTGARKGKPSEGARAKKQADQKRTSQAPNPNHRGSPEVQGEIDGINKRNKPTNTEPQESDGNTTVMAYVPERDESQLGEDSSGMDPKALKTQKHFSRDTYWLILTNSILSNKSKKGAARTSTRPTINKSPGDLKYPGSFLNIESNEQKLGAYLRYNDVACLRQLAITWLALKAFLTFAPIASNMNKKAAFRLIQDNEQSFIGVDPSSV</sequence>
<comment type="caution">
    <text evidence="2">The sequence shown here is derived from an EMBL/GenBank/DDBJ whole genome shotgun (WGS) entry which is preliminary data.</text>
</comment>
<dbReference type="STRING" id="1447883.A0A2B7X2E0"/>
<dbReference type="AlphaFoldDB" id="A0A2B7X2E0"/>
<evidence type="ECO:0000256" key="1">
    <source>
        <dbReference type="SAM" id="MobiDB-lite"/>
    </source>
</evidence>
<feature type="compositionally biased region" description="Polar residues" evidence="1">
    <location>
        <begin position="51"/>
        <end position="64"/>
    </location>
</feature>
<dbReference type="OrthoDB" id="3933026at2759"/>
<keyword evidence="3" id="KW-1185">Reference proteome</keyword>
<gene>
    <name evidence="2" type="ORF">AJ80_08754</name>
</gene>
<organism evidence="2 3">
    <name type="scientific">Polytolypa hystricis (strain UAMH7299)</name>
    <dbReference type="NCBI Taxonomy" id="1447883"/>
    <lineage>
        <taxon>Eukaryota</taxon>
        <taxon>Fungi</taxon>
        <taxon>Dikarya</taxon>
        <taxon>Ascomycota</taxon>
        <taxon>Pezizomycotina</taxon>
        <taxon>Eurotiomycetes</taxon>
        <taxon>Eurotiomycetidae</taxon>
        <taxon>Onygenales</taxon>
        <taxon>Onygenales incertae sedis</taxon>
        <taxon>Polytolypa</taxon>
    </lineage>
</organism>
<evidence type="ECO:0000313" key="2">
    <source>
        <dbReference type="EMBL" id="PGH03059.1"/>
    </source>
</evidence>
<feature type="compositionally biased region" description="Basic and acidic residues" evidence="1">
    <location>
        <begin position="8"/>
        <end position="23"/>
    </location>
</feature>
<feature type="region of interest" description="Disordered" evidence="1">
    <location>
        <begin position="1"/>
        <end position="64"/>
    </location>
</feature>
<name>A0A2B7X2E0_POLH7</name>
<proteinExistence type="predicted"/>
<reference evidence="2 3" key="1">
    <citation type="submission" date="2017-10" db="EMBL/GenBank/DDBJ databases">
        <title>Comparative genomics in systemic dimorphic fungi from Ajellomycetaceae.</title>
        <authorList>
            <person name="Munoz J.F."/>
            <person name="Mcewen J.G."/>
            <person name="Clay O.K."/>
            <person name="Cuomo C.A."/>
        </authorList>
    </citation>
    <scope>NUCLEOTIDE SEQUENCE [LARGE SCALE GENOMIC DNA]</scope>
    <source>
        <strain evidence="2 3">UAMH7299</strain>
    </source>
</reference>
<accession>A0A2B7X2E0</accession>
<protein>
    <submittedName>
        <fullName evidence="2">Uncharacterized protein</fullName>
    </submittedName>
</protein>
<evidence type="ECO:0000313" key="3">
    <source>
        <dbReference type="Proteomes" id="UP000224634"/>
    </source>
</evidence>